<keyword evidence="3" id="KW-1185">Reference proteome</keyword>
<evidence type="ECO:0000259" key="1">
    <source>
        <dbReference type="Pfam" id="PF04545"/>
    </source>
</evidence>
<dbReference type="Gene3D" id="1.10.10.10">
    <property type="entry name" value="Winged helix-like DNA-binding domain superfamily/Winged helix DNA-binding domain"/>
    <property type="match status" value="1"/>
</dbReference>
<name>A0A7Y6C7Y8_9ACTN</name>
<organism evidence="2 3">
    <name type="scientific">Streptomyces odorifer</name>
    <dbReference type="NCBI Taxonomy" id="53450"/>
    <lineage>
        <taxon>Bacteria</taxon>
        <taxon>Bacillati</taxon>
        <taxon>Actinomycetota</taxon>
        <taxon>Actinomycetes</taxon>
        <taxon>Kitasatosporales</taxon>
        <taxon>Streptomycetaceae</taxon>
        <taxon>Streptomyces</taxon>
        <taxon>Streptomyces albidoflavus group</taxon>
    </lineage>
</organism>
<dbReference type="EMBL" id="JAANNT010000002">
    <property type="protein sequence ID" value="NUV27623.1"/>
    <property type="molecule type" value="Genomic_DNA"/>
</dbReference>
<dbReference type="InterPro" id="IPR013324">
    <property type="entry name" value="RNA_pol_sigma_r3/r4-like"/>
</dbReference>
<dbReference type="RefSeq" id="WP_151169368.1">
    <property type="nucleotide sequence ID" value="NZ_JAANNT010000002.1"/>
</dbReference>
<dbReference type="InterPro" id="IPR036388">
    <property type="entry name" value="WH-like_DNA-bd_sf"/>
</dbReference>
<gene>
    <name evidence="2" type="ORF">G6W59_04560</name>
</gene>
<accession>A0A7Y6C7Y8</accession>
<dbReference type="SUPFAM" id="SSF88659">
    <property type="entry name" value="Sigma3 and sigma4 domains of RNA polymerase sigma factors"/>
    <property type="match status" value="1"/>
</dbReference>
<comment type="caution">
    <text evidence="2">The sequence shown here is derived from an EMBL/GenBank/DDBJ whole genome shotgun (WGS) entry which is preliminary data.</text>
</comment>
<dbReference type="Pfam" id="PF04545">
    <property type="entry name" value="Sigma70_r4"/>
    <property type="match status" value="1"/>
</dbReference>
<feature type="domain" description="RNA polymerase sigma-70 region 4" evidence="1">
    <location>
        <begin position="103"/>
        <end position="147"/>
    </location>
</feature>
<dbReference type="GO" id="GO:0003700">
    <property type="term" value="F:DNA-binding transcription factor activity"/>
    <property type="evidence" value="ECO:0007669"/>
    <property type="project" value="InterPro"/>
</dbReference>
<dbReference type="InterPro" id="IPR007630">
    <property type="entry name" value="RNA_pol_sigma70_r4"/>
</dbReference>
<dbReference type="AlphaFoldDB" id="A0A7Y6C7Y8"/>
<evidence type="ECO:0000313" key="3">
    <source>
        <dbReference type="Proteomes" id="UP000540128"/>
    </source>
</evidence>
<evidence type="ECO:0000313" key="2">
    <source>
        <dbReference type="EMBL" id="NUV27623.1"/>
    </source>
</evidence>
<protein>
    <submittedName>
        <fullName evidence="2">RNA polymerase</fullName>
    </submittedName>
</protein>
<dbReference type="GO" id="GO:0006352">
    <property type="term" value="P:DNA-templated transcription initiation"/>
    <property type="evidence" value="ECO:0007669"/>
    <property type="project" value="InterPro"/>
</dbReference>
<sequence>MIPRHEIPRTARARAFVSFAAGAGGRLLHLAALLTGEPPGSTPYARRLLTAALSRTYADWDALRGDDPYDRARRDLVARYARAAWHRRLGAAGRTRDPGPLGPLTPHERVAVVLRLYEGVPEEQAAALLGLPVERVRALTARATVRLARPPGGAPGAPEPAR</sequence>
<proteinExistence type="predicted"/>
<reference evidence="2 3" key="1">
    <citation type="submission" date="2020-03" db="EMBL/GenBank/DDBJ databases">
        <title>Complete genome sequence of sixteen Streptomyces strains facilitates identification of candidate genes involved in plant growth-promotion in grain legumes and cereals.</title>
        <authorList>
            <person name="Gopalakrishnan S."/>
            <person name="Thakur V."/>
            <person name="Saxena R."/>
            <person name="Vadlamudi S."/>
            <person name="Purohit S."/>
            <person name="Kumar V."/>
            <person name="Rathore A."/>
            <person name="Chitikineni A."/>
            <person name="Varshney R.K."/>
        </authorList>
    </citation>
    <scope>NUCLEOTIDE SEQUENCE [LARGE SCALE GENOMIC DNA]</scope>
    <source>
        <strain evidence="2 3">KAI-180</strain>
    </source>
</reference>
<dbReference type="Proteomes" id="UP000540128">
    <property type="component" value="Unassembled WGS sequence"/>
</dbReference>